<dbReference type="OrthoDB" id="8433260at2"/>
<dbReference type="Proteomes" id="UP000245168">
    <property type="component" value="Unassembled WGS sequence"/>
</dbReference>
<evidence type="ECO:0000313" key="1">
    <source>
        <dbReference type="EMBL" id="PWE17029.1"/>
    </source>
</evidence>
<accession>A0A2U2BSP1</accession>
<dbReference type="AlphaFoldDB" id="A0A2U2BSP1"/>
<proteinExistence type="predicted"/>
<sequence>MTTLTATKIDRLRALLGALPDDLGAQLADAAAASDPALARLVRYCSHDPEAAARERFFAPIAPLAGDPETTPPSRACAPPDLLEALWRWIADDLDPEAADAARAAAAAVFEPEGEGRLDEARARAAAAMLEALDEAKADETAERNLRRRLGVADLSPLRGVAVVLRGAPALRAALSDLPDSLDDISDEMRGEIRDRYERVGAADPDAAAWFLHFVMARLTRPWRILRVFELIAKREDDLLVSQTDMCGVGDALLADAGHHLEGFARPPETRADADAAVAALAGFAAITVGMTREIGIRKEGAWGQALVKLRGRAAEQMERIHRRALEALDPIAPDPRRRRSSRFRADAALGEAEMERARALVAFMRGARDDASRAAVGGAHQHVLDQINERLEAAGNQALAALRDAEPDAVEAAAARLEAVAALIGEAGETESAEILVRRGVAARAA</sequence>
<protein>
    <submittedName>
        <fullName evidence="1">Uncharacterized protein</fullName>
    </submittedName>
</protein>
<dbReference type="RefSeq" id="WP_109253253.1">
    <property type="nucleotide sequence ID" value="NZ_QEXV01000004.1"/>
</dbReference>
<keyword evidence="2" id="KW-1185">Reference proteome</keyword>
<dbReference type="EMBL" id="QEXV01000004">
    <property type="protein sequence ID" value="PWE17029.1"/>
    <property type="molecule type" value="Genomic_DNA"/>
</dbReference>
<organism evidence="1 2">
    <name type="scientific">Marinicauda salina</name>
    <dbReference type="NCBI Taxonomy" id="2135793"/>
    <lineage>
        <taxon>Bacteria</taxon>
        <taxon>Pseudomonadati</taxon>
        <taxon>Pseudomonadota</taxon>
        <taxon>Alphaproteobacteria</taxon>
        <taxon>Maricaulales</taxon>
        <taxon>Maricaulaceae</taxon>
        <taxon>Marinicauda</taxon>
    </lineage>
</organism>
<gene>
    <name evidence="1" type="ORF">DDZ18_10010</name>
</gene>
<name>A0A2U2BSP1_9PROT</name>
<reference evidence="2" key="1">
    <citation type="submission" date="2018-05" db="EMBL/GenBank/DDBJ databases">
        <authorList>
            <person name="Liu B.-T."/>
        </authorList>
    </citation>
    <scope>NUCLEOTIDE SEQUENCE [LARGE SCALE GENOMIC DNA]</scope>
    <source>
        <strain evidence="2">WD6-1</strain>
    </source>
</reference>
<comment type="caution">
    <text evidence="1">The sequence shown here is derived from an EMBL/GenBank/DDBJ whole genome shotgun (WGS) entry which is preliminary data.</text>
</comment>
<evidence type="ECO:0000313" key="2">
    <source>
        <dbReference type="Proteomes" id="UP000245168"/>
    </source>
</evidence>